<gene>
    <name evidence="3" type="ORF">HNQ92_001894</name>
</gene>
<dbReference type="Gene3D" id="3.20.20.150">
    <property type="entry name" value="Divalent-metal-dependent TIM barrel enzymes"/>
    <property type="match status" value="1"/>
</dbReference>
<dbReference type="RefSeq" id="WP_184173442.1">
    <property type="nucleotide sequence ID" value="NZ_JACHGF010000002.1"/>
</dbReference>
<name>A0A840TUM9_9BACT</name>
<accession>A0A840TUM9</accession>
<reference evidence="3 4" key="1">
    <citation type="submission" date="2020-08" db="EMBL/GenBank/DDBJ databases">
        <title>Genomic Encyclopedia of Type Strains, Phase IV (KMG-IV): sequencing the most valuable type-strain genomes for metagenomic binning, comparative biology and taxonomic classification.</title>
        <authorList>
            <person name="Goeker M."/>
        </authorList>
    </citation>
    <scope>NUCLEOTIDE SEQUENCE [LARGE SCALE GENOMIC DNA]</scope>
    <source>
        <strain evidence="3 4">DSM 105074</strain>
    </source>
</reference>
<proteinExistence type="predicted"/>
<dbReference type="Pfam" id="PF01261">
    <property type="entry name" value="AP_endonuc_2"/>
    <property type="match status" value="1"/>
</dbReference>
<protein>
    <submittedName>
        <fullName evidence="3">Sugar phosphate isomerase/epimerase</fullName>
    </submittedName>
</protein>
<sequence>MKSTLTRRHFLAGAALLPSLASGGTFAQGTLRPRRAGRIKLSCNLYSFNDPLRKGEMSLDQVLELCSELGFDAVDPTGYYFPGYPEVPPDKYLFEFKKKAHLLGLDISGTGVRNDFTLADAAQRSADVALVKKWVAVAAKLGAPVLRVFAGKELAEGRSRAQANDFVVEALRLCAAYGQQQGVMIVLQNHNEFLKTTDEVLHILQRVDSDWLGLNLDIGSLRQGDPYAEIARLAPYAYTWQLKENVYRQGVEEKTDVAKIIQIAREAGYRGYLPIETLRGDPRVQVPRFLAEVQAALGT</sequence>
<dbReference type="Proteomes" id="UP000557307">
    <property type="component" value="Unassembled WGS sequence"/>
</dbReference>
<dbReference type="GO" id="GO:0016853">
    <property type="term" value="F:isomerase activity"/>
    <property type="evidence" value="ECO:0007669"/>
    <property type="project" value="UniProtKB-KW"/>
</dbReference>
<dbReference type="InterPro" id="IPR036237">
    <property type="entry name" value="Xyl_isomerase-like_sf"/>
</dbReference>
<dbReference type="EMBL" id="JACHGF010000002">
    <property type="protein sequence ID" value="MBB5283768.1"/>
    <property type="molecule type" value="Genomic_DNA"/>
</dbReference>
<dbReference type="InterPro" id="IPR050312">
    <property type="entry name" value="IolE/XylAMocC-like"/>
</dbReference>
<dbReference type="InterPro" id="IPR006311">
    <property type="entry name" value="TAT_signal"/>
</dbReference>
<evidence type="ECO:0000313" key="4">
    <source>
        <dbReference type="Proteomes" id="UP000557307"/>
    </source>
</evidence>
<evidence type="ECO:0000313" key="3">
    <source>
        <dbReference type="EMBL" id="MBB5283768.1"/>
    </source>
</evidence>
<keyword evidence="3" id="KW-0413">Isomerase</keyword>
<keyword evidence="1" id="KW-0732">Signal</keyword>
<keyword evidence="4" id="KW-1185">Reference proteome</keyword>
<organism evidence="3 4">
    <name type="scientific">Rhabdobacter roseus</name>
    <dbReference type="NCBI Taxonomy" id="1655419"/>
    <lineage>
        <taxon>Bacteria</taxon>
        <taxon>Pseudomonadati</taxon>
        <taxon>Bacteroidota</taxon>
        <taxon>Cytophagia</taxon>
        <taxon>Cytophagales</taxon>
        <taxon>Cytophagaceae</taxon>
        <taxon>Rhabdobacter</taxon>
    </lineage>
</organism>
<comment type="caution">
    <text evidence="3">The sequence shown here is derived from an EMBL/GenBank/DDBJ whole genome shotgun (WGS) entry which is preliminary data.</text>
</comment>
<dbReference type="PROSITE" id="PS51318">
    <property type="entry name" value="TAT"/>
    <property type="match status" value="1"/>
</dbReference>
<feature type="domain" description="Xylose isomerase-like TIM barrel" evidence="2">
    <location>
        <begin position="63"/>
        <end position="280"/>
    </location>
</feature>
<feature type="signal peptide" evidence="1">
    <location>
        <begin position="1"/>
        <end position="27"/>
    </location>
</feature>
<dbReference type="PANTHER" id="PTHR12110">
    <property type="entry name" value="HYDROXYPYRUVATE ISOMERASE"/>
    <property type="match status" value="1"/>
</dbReference>
<dbReference type="PANTHER" id="PTHR12110:SF53">
    <property type="entry name" value="BLR5974 PROTEIN"/>
    <property type="match status" value="1"/>
</dbReference>
<dbReference type="InterPro" id="IPR013022">
    <property type="entry name" value="Xyl_isomerase-like_TIM-brl"/>
</dbReference>
<evidence type="ECO:0000259" key="2">
    <source>
        <dbReference type="Pfam" id="PF01261"/>
    </source>
</evidence>
<evidence type="ECO:0000256" key="1">
    <source>
        <dbReference type="SAM" id="SignalP"/>
    </source>
</evidence>
<dbReference type="AlphaFoldDB" id="A0A840TUM9"/>
<dbReference type="SUPFAM" id="SSF51658">
    <property type="entry name" value="Xylose isomerase-like"/>
    <property type="match status" value="1"/>
</dbReference>
<feature type="chain" id="PRO_5032904173" evidence="1">
    <location>
        <begin position="28"/>
        <end position="299"/>
    </location>
</feature>